<dbReference type="InterPro" id="IPR036412">
    <property type="entry name" value="HAD-like_sf"/>
</dbReference>
<evidence type="ECO:0000256" key="6">
    <source>
        <dbReference type="ARBA" id="ARBA00022723"/>
    </source>
</evidence>
<evidence type="ECO:0000313" key="12">
    <source>
        <dbReference type="Proteomes" id="UP000515317"/>
    </source>
</evidence>
<proteinExistence type="inferred from homology"/>
<dbReference type="InterPro" id="IPR041492">
    <property type="entry name" value="HAD_2"/>
</dbReference>
<dbReference type="UniPathway" id="UPA00865">
    <property type="reaction ID" value="UER00834"/>
</dbReference>
<gene>
    <name evidence="11" type="primary">gph</name>
    <name evidence="11" type="ORF">IZ6_11160</name>
</gene>
<evidence type="ECO:0000256" key="8">
    <source>
        <dbReference type="ARBA" id="ARBA00022842"/>
    </source>
</evidence>
<keyword evidence="7 10" id="KW-0378">Hydrolase</keyword>
<dbReference type="Proteomes" id="UP000515317">
    <property type="component" value="Chromosome"/>
</dbReference>
<keyword evidence="12" id="KW-1185">Reference proteome</keyword>
<dbReference type="EC" id="3.1.3.18" evidence="5 10"/>
<dbReference type="InterPro" id="IPR023214">
    <property type="entry name" value="HAD_sf"/>
</dbReference>
<dbReference type="PANTHER" id="PTHR43434">
    <property type="entry name" value="PHOSPHOGLYCOLATE PHOSPHATASE"/>
    <property type="match status" value="1"/>
</dbReference>
<dbReference type="SFLD" id="SFLDG01129">
    <property type="entry name" value="C1.5:_HAD__Beta-PGM__Phosphata"/>
    <property type="match status" value="1"/>
</dbReference>
<protein>
    <recommendedName>
        <fullName evidence="5 10">Phosphoglycolate phosphatase</fullName>
        <shortName evidence="10">PGP</shortName>
        <shortName evidence="10">PGPase</shortName>
        <ecNumber evidence="5 10">3.1.3.18</ecNumber>
    </recommendedName>
</protein>
<evidence type="ECO:0000256" key="5">
    <source>
        <dbReference type="ARBA" id="ARBA00013078"/>
    </source>
</evidence>
<dbReference type="Pfam" id="PF13419">
    <property type="entry name" value="HAD_2"/>
    <property type="match status" value="1"/>
</dbReference>
<dbReference type="GO" id="GO:0005975">
    <property type="term" value="P:carbohydrate metabolic process"/>
    <property type="evidence" value="ECO:0007669"/>
    <property type="project" value="InterPro"/>
</dbReference>
<dbReference type="KEGG" id="tso:IZ6_11160"/>
<dbReference type="GO" id="GO:0008967">
    <property type="term" value="F:phosphoglycolate phosphatase activity"/>
    <property type="evidence" value="ECO:0007669"/>
    <property type="project" value="UniProtKB-UniRule"/>
</dbReference>
<comment type="cofactor">
    <cofactor evidence="2 10">
        <name>Mg(2+)</name>
        <dbReference type="ChEBI" id="CHEBI:18420"/>
    </cofactor>
</comment>
<dbReference type="HAMAP" id="MF_00495">
    <property type="entry name" value="GPH_hydrolase_bact"/>
    <property type="match status" value="1"/>
</dbReference>
<dbReference type="InterPro" id="IPR037512">
    <property type="entry name" value="PGPase_prok"/>
</dbReference>
<dbReference type="GO" id="GO:0006281">
    <property type="term" value="P:DNA repair"/>
    <property type="evidence" value="ECO:0007669"/>
    <property type="project" value="TreeGrafter"/>
</dbReference>
<feature type="binding site" evidence="10">
    <location>
        <position position="170"/>
    </location>
    <ligand>
        <name>Mg(2+)</name>
        <dbReference type="ChEBI" id="CHEBI:18420"/>
    </ligand>
</feature>
<comment type="pathway">
    <text evidence="3 10">Organic acid metabolism; glycolate biosynthesis; glycolate from 2-phosphoglycolate: step 1/1.</text>
</comment>
<evidence type="ECO:0000256" key="10">
    <source>
        <dbReference type="HAMAP-Rule" id="MF_00495"/>
    </source>
</evidence>
<evidence type="ECO:0000256" key="7">
    <source>
        <dbReference type="ARBA" id="ARBA00022801"/>
    </source>
</evidence>
<dbReference type="PANTHER" id="PTHR43434:SF1">
    <property type="entry name" value="PHOSPHOGLYCOLATE PHOSPHATASE"/>
    <property type="match status" value="1"/>
</dbReference>
<dbReference type="Gene3D" id="1.10.150.240">
    <property type="entry name" value="Putative phosphatase, domain 2"/>
    <property type="match status" value="1"/>
</dbReference>
<feature type="active site" description="Nucleophile" evidence="10">
    <location>
        <position position="8"/>
    </location>
</feature>
<name>A0A6S6QTI1_9HYPH</name>
<dbReference type="Gene3D" id="3.40.50.1000">
    <property type="entry name" value="HAD superfamily/HAD-like"/>
    <property type="match status" value="1"/>
</dbReference>
<comment type="function">
    <text evidence="10">Specifically catalyzes the dephosphorylation of 2-phosphoglycolate. Is involved in the dissimilation of the intracellular 2-phosphoglycolate formed during the DNA repair of 3'-phosphoglycolate ends, a major class of DNA lesions induced by oxidative stress.</text>
</comment>
<dbReference type="GO" id="GO:0046295">
    <property type="term" value="P:glycolate biosynthetic process"/>
    <property type="evidence" value="ECO:0007669"/>
    <property type="project" value="UniProtKB-UniRule"/>
</dbReference>
<comment type="similarity">
    <text evidence="4 10">Belongs to the HAD-like hydrolase superfamily. CbbY/CbbZ/Gph/YieH family.</text>
</comment>
<reference evidence="11 12" key="1">
    <citation type="submission" date="2020-08" db="EMBL/GenBank/DDBJ databases">
        <title>Genome sequence of Rhizobiales bacterium strain IZ6.</title>
        <authorList>
            <person name="Nakai R."/>
            <person name="Naganuma T."/>
        </authorList>
    </citation>
    <scope>NUCLEOTIDE SEQUENCE [LARGE SCALE GENOMIC DNA]</scope>
    <source>
        <strain evidence="11 12">IZ6</strain>
    </source>
</reference>
<dbReference type="SUPFAM" id="SSF56784">
    <property type="entry name" value="HAD-like"/>
    <property type="match status" value="1"/>
</dbReference>
<dbReference type="InterPro" id="IPR006439">
    <property type="entry name" value="HAD-SF_hydro_IA"/>
</dbReference>
<dbReference type="SFLD" id="SFLDS00003">
    <property type="entry name" value="Haloacid_Dehalogenase"/>
    <property type="match status" value="1"/>
</dbReference>
<evidence type="ECO:0000256" key="2">
    <source>
        <dbReference type="ARBA" id="ARBA00001946"/>
    </source>
</evidence>
<dbReference type="GO" id="GO:0005829">
    <property type="term" value="C:cytosol"/>
    <property type="evidence" value="ECO:0007669"/>
    <property type="project" value="TreeGrafter"/>
</dbReference>
<evidence type="ECO:0000256" key="3">
    <source>
        <dbReference type="ARBA" id="ARBA00004818"/>
    </source>
</evidence>
<dbReference type="EMBL" id="AP023361">
    <property type="protein sequence ID" value="BCJ90381.1"/>
    <property type="molecule type" value="Genomic_DNA"/>
</dbReference>
<comment type="catalytic activity">
    <reaction evidence="1 10">
        <text>2-phosphoglycolate + H2O = glycolate + phosphate</text>
        <dbReference type="Rhea" id="RHEA:14369"/>
        <dbReference type="ChEBI" id="CHEBI:15377"/>
        <dbReference type="ChEBI" id="CHEBI:29805"/>
        <dbReference type="ChEBI" id="CHEBI:43474"/>
        <dbReference type="ChEBI" id="CHEBI:58033"/>
        <dbReference type="EC" id="3.1.3.18"/>
    </reaction>
</comment>
<dbReference type="GO" id="GO:0046872">
    <property type="term" value="F:metal ion binding"/>
    <property type="evidence" value="ECO:0007669"/>
    <property type="project" value="UniProtKB-KW"/>
</dbReference>
<feature type="binding site" evidence="10">
    <location>
        <position position="10"/>
    </location>
    <ligand>
        <name>Mg(2+)</name>
        <dbReference type="ChEBI" id="CHEBI:18420"/>
    </ligand>
</feature>
<accession>A0A6S6QTI1</accession>
<dbReference type="InterPro" id="IPR023198">
    <property type="entry name" value="PGP-like_dom2"/>
</dbReference>
<evidence type="ECO:0000256" key="9">
    <source>
        <dbReference type="ARBA" id="ARBA00023277"/>
    </source>
</evidence>
<organism evidence="11 12">
    <name type="scientific">Terrihabitans soli</name>
    <dbReference type="NCBI Taxonomy" id="708113"/>
    <lineage>
        <taxon>Bacteria</taxon>
        <taxon>Pseudomonadati</taxon>
        <taxon>Pseudomonadota</taxon>
        <taxon>Alphaproteobacteria</taxon>
        <taxon>Hyphomicrobiales</taxon>
        <taxon>Terrihabitans</taxon>
    </lineage>
</organism>
<feature type="binding site" evidence="10">
    <location>
        <position position="8"/>
    </location>
    <ligand>
        <name>Mg(2+)</name>
        <dbReference type="ChEBI" id="CHEBI:18420"/>
    </ligand>
</feature>
<keyword evidence="8 10" id="KW-0460">Magnesium</keyword>
<sequence>MPATFVFDLDGTLVDTAPDLVGALNLVLSLEELKPVTTDELRHMVGHGARALIQKGLASRGRAVSDARFEDLVRAFLAHYELHIADESGLYPDVEAVLDMLADAGHVLAVCTNKPEKLSLLLLEKMGLLPRFAAVCGADTFPVRKPDPAHLTGTIALAGGDVRNAVMIGDSRTDRETAKNAGIPCILLEYGYSDVPARELGAEALIARFADVPKAAAGLLPASGS</sequence>
<keyword evidence="9 10" id="KW-0119">Carbohydrate metabolism</keyword>
<evidence type="ECO:0000256" key="4">
    <source>
        <dbReference type="ARBA" id="ARBA00006171"/>
    </source>
</evidence>
<dbReference type="InterPro" id="IPR050155">
    <property type="entry name" value="HAD-like_hydrolase_sf"/>
</dbReference>
<dbReference type="AlphaFoldDB" id="A0A6S6QTI1"/>
<dbReference type="NCBIfam" id="TIGR01549">
    <property type="entry name" value="HAD-SF-IA-v1"/>
    <property type="match status" value="1"/>
</dbReference>
<evidence type="ECO:0000256" key="1">
    <source>
        <dbReference type="ARBA" id="ARBA00000830"/>
    </source>
</evidence>
<evidence type="ECO:0000313" key="11">
    <source>
        <dbReference type="EMBL" id="BCJ90381.1"/>
    </source>
</evidence>
<keyword evidence="6 10" id="KW-0479">Metal-binding</keyword>